<evidence type="ECO:0000313" key="2">
    <source>
        <dbReference type="Proteomes" id="UP000319383"/>
    </source>
</evidence>
<proteinExistence type="predicted"/>
<dbReference type="EMBL" id="CP036276">
    <property type="protein sequence ID" value="QDU46547.1"/>
    <property type="molecule type" value="Genomic_DNA"/>
</dbReference>
<protein>
    <submittedName>
        <fullName evidence="1">YHS domain protein</fullName>
    </submittedName>
</protein>
<sequence>MNFRILNRRVLAAGLVLTAIFITISTASIVSGAEPEQAETEQRSRLHPKRIFSGLKRGVSKLFGRDEEEATPVPELPKAPLPVVSQQIDQQRIAHETARRTRDPFMPPRPAGAIVSKSTQPLTAPSISLPKTVQRSLPQTVQQIPQTKVDFNDVKRQAEKVVAAASEIETDNPFADFNFDEPLDKSAGKVIDAAVTAASPVVTRKITRAAQQQETAPEVKHLLGYCPVNLRAGKFQRGKPEFSTVYLGRTYRFASQEALNEFVRNPDPYAPVLQGIDVIEMRRTGRHVEGYLSFSCDYDGRFYLFRSTQNQEEFLSDPTRFAVPR</sequence>
<dbReference type="KEGG" id="sdyn:Mal52_50680"/>
<keyword evidence="2" id="KW-1185">Reference proteome</keyword>
<evidence type="ECO:0000313" key="1">
    <source>
        <dbReference type="EMBL" id="QDU46547.1"/>
    </source>
</evidence>
<name>A0A517ZVP0_9PLAN</name>
<organism evidence="1 2">
    <name type="scientific">Symmachiella dynata</name>
    <dbReference type="NCBI Taxonomy" id="2527995"/>
    <lineage>
        <taxon>Bacteria</taxon>
        <taxon>Pseudomonadati</taxon>
        <taxon>Planctomycetota</taxon>
        <taxon>Planctomycetia</taxon>
        <taxon>Planctomycetales</taxon>
        <taxon>Planctomycetaceae</taxon>
        <taxon>Symmachiella</taxon>
    </lineage>
</organism>
<dbReference type="AlphaFoldDB" id="A0A517ZVP0"/>
<gene>
    <name evidence="1" type="ORF">Mal52_50680</name>
</gene>
<reference evidence="1 2" key="1">
    <citation type="submission" date="2019-02" db="EMBL/GenBank/DDBJ databases">
        <title>Deep-cultivation of Planctomycetes and their phenomic and genomic characterization uncovers novel biology.</title>
        <authorList>
            <person name="Wiegand S."/>
            <person name="Jogler M."/>
            <person name="Boedeker C."/>
            <person name="Pinto D."/>
            <person name="Vollmers J."/>
            <person name="Rivas-Marin E."/>
            <person name="Kohn T."/>
            <person name="Peeters S.H."/>
            <person name="Heuer A."/>
            <person name="Rast P."/>
            <person name="Oberbeckmann S."/>
            <person name="Bunk B."/>
            <person name="Jeske O."/>
            <person name="Meyerdierks A."/>
            <person name="Storesund J.E."/>
            <person name="Kallscheuer N."/>
            <person name="Luecker S."/>
            <person name="Lage O.M."/>
            <person name="Pohl T."/>
            <person name="Merkel B.J."/>
            <person name="Hornburger P."/>
            <person name="Mueller R.-W."/>
            <person name="Bruemmer F."/>
            <person name="Labrenz M."/>
            <person name="Spormann A.M."/>
            <person name="Op den Camp H."/>
            <person name="Overmann J."/>
            <person name="Amann R."/>
            <person name="Jetten M.S.M."/>
            <person name="Mascher T."/>
            <person name="Medema M.H."/>
            <person name="Devos D.P."/>
            <person name="Kaster A.-K."/>
            <person name="Ovreas L."/>
            <person name="Rohde M."/>
            <person name="Galperin M.Y."/>
            <person name="Jogler C."/>
        </authorList>
    </citation>
    <scope>NUCLEOTIDE SEQUENCE [LARGE SCALE GENOMIC DNA]</scope>
    <source>
        <strain evidence="1 2">Mal52</strain>
    </source>
</reference>
<accession>A0A517ZVP0</accession>
<dbReference type="Proteomes" id="UP000319383">
    <property type="component" value="Chromosome"/>
</dbReference>
<dbReference type="RefSeq" id="WP_145379047.1">
    <property type="nucleotide sequence ID" value="NZ_CP036276.1"/>
</dbReference>